<dbReference type="AlphaFoldDB" id="A0A9P7EE02"/>
<dbReference type="Proteomes" id="UP000807769">
    <property type="component" value="Unassembled WGS sequence"/>
</dbReference>
<organism evidence="1 2">
    <name type="scientific">Suillus subaureus</name>
    <dbReference type="NCBI Taxonomy" id="48587"/>
    <lineage>
        <taxon>Eukaryota</taxon>
        <taxon>Fungi</taxon>
        <taxon>Dikarya</taxon>
        <taxon>Basidiomycota</taxon>
        <taxon>Agaricomycotina</taxon>
        <taxon>Agaricomycetes</taxon>
        <taxon>Agaricomycetidae</taxon>
        <taxon>Boletales</taxon>
        <taxon>Suillineae</taxon>
        <taxon>Suillaceae</taxon>
        <taxon>Suillus</taxon>
    </lineage>
</organism>
<sequence length="169" mass="19347">MAIGVAMVLKSSDTVSDPLLGADYSIQSKQVDAFQDEMCGDWEGIMYPLGVMYYFSCKTHAENCEKICGSWLLNLLQSRTVITMNITVQTQSSMSLLGLMHLMQVCFFRSVFTCLELEAQFWKHVDFFPCHYKMRPSDANELQAQLEWFSADGENNILYHQIWISSVVQ</sequence>
<accession>A0A9P7EE02</accession>
<dbReference type="OrthoDB" id="2644883at2759"/>
<gene>
    <name evidence="1" type="ORF">BJ212DRAFT_1298650</name>
</gene>
<keyword evidence="2" id="KW-1185">Reference proteome</keyword>
<dbReference type="EMBL" id="JABBWG010000011">
    <property type="protein sequence ID" value="KAG1818571.1"/>
    <property type="molecule type" value="Genomic_DNA"/>
</dbReference>
<comment type="caution">
    <text evidence="1">The sequence shown here is derived from an EMBL/GenBank/DDBJ whole genome shotgun (WGS) entry which is preliminary data.</text>
</comment>
<protein>
    <submittedName>
        <fullName evidence="1">Uncharacterized protein</fullName>
    </submittedName>
</protein>
<dbReference type="GeneID" id="64626737"/>
<name>A0A9P7EE02_9AGAM</name>
<evidence type="ECO:0000313" key="2">
    <source>
        <dbReference type="Proteomes" id="UP000807769"/>
    </source>
</evidence>
<dbReference type="RefSeq" id="XP_041194443.1">
    <property type="nucleotide sequence ID" value="XM_041332720.1"/>
</dbReference>
<evidence type="ECO:0000313" key="1">
    <source>
        <dbReference type="EMBL" id="KAG1818571.1"/>
    </source>
</evidence>
<reference evidence="1" key="1">
    <citation type="journal article" date="2020" name="New Phytol.">
        <title>Comparative genomics reveals dynamic genome evolution in host specialist ectomycorrhizal fungi.</title>
        <authorList>
            <person name="Lofgren L.A."/>
            <person name="Nguyen N.H."/>
            <person name="Vilgalys R."/>
            <person name="Ruytinx J."/>
            <person name="Liao H.L."/>
            <person name="Branco S."/>
            <person name="Kuo A."/>
            <person name="LaButti K."/>
            <person name="Lipzen A."/>
            <person name="Andreopoulos W."/>
            <person name="Pangilinan J."/>
            <person name="Riley R."/>
            <person name="Hundley H."/>
            <person name="Na H."/>
            <person name="Barry K."/>
            <person name="Grigoriev I.V."/>
            <person name="Stajich J.E."/>
            <person name="Kennedy P.G."/>
        </authorList>
    </citation>
    <scope>NUCLEOTIDE SEQUENCE</scope>
    <source>
        <strain evidence="1">MN1</strain>
    </source>
</reference>
<proteinExistence type="predicted"/>